<dbReference type="KEGG" id="sre:PTSG_11451"/>
<dbReference type="InterPro" id="IPR000719">
    <property type="entry name" value="Prot_kinase_dom"/>
</dbReference>
<evidence type="ECO:0000259" key="4">
    <source>
        <dbReference type="PROSITE" id="PS50004"/>
    </source>
</evidence>
<dbReference type="EMBL" id="GL833041">
    <property type="protein sequence ID" value="EGD83280.1"/>
    <property type="molecule type" value="Genomic_DNA"/>
</dbReference>
<dbReference type="STRING" id="946362.F2UTH3"/>
<dbReference type="InterPro" id="IPR046349">
    <property type="entry name" value="C1-like_sf"/>
</dbReference>
<keyword evidence="7" id="KW-0808">Transferase</keyword>
<dbReference type="InterPro" id="IPR020454">
    <property type="entry name" value="DAG/PE-bd"/>
</dbReference>
<dbReference type="InParanoid" id="F2UTH3"/>
<dbReference type="PROSITE" id="PS50081">
    <property type="entry name" value="ZF_DAG_PE_2"/>
    <property type="match status" value="2"/>
</dbReference>
<dbReference type="GeneID" id="16068050"/>
<dbReference type="InterPro" id="IPR002219">
    <property type="entry name" value="PKC_DAG/PE"/>
</dbReference>
<feature type="domain" description="C2" evidence="4">
    <location>
        <begin position="146"/>
        <end position="272"/>
    </location>
</feature>
<keyword evidence="8" id="KW-1185">Reference proteome</keyword>
<dbReference type="GO" id="GO:0005829">
    <property type="term" value="C:cytosol"/>
    <property type="evidence" value="ECO:0007669"/>
    <property type="project" value="TreeGrafter"/>
</dbReference>
<name>F2UTH3_SALR5</name>
<feature type="domain" description="Phorbol-ester/DAG-type" evidence="6">
    <location>
        <begin position="89"/>
        <end position="139"/>
    </location>
</feature>
<dbReference type="AlphaFoldDB" id="F2UTH3"/>
<dbReference type="PROSITE" id="PS50004">
    <property type="entry name" value="C2"/>
    <property type="match status" value="1"/>
</dbReference>
<keyword evidence="1" id="KW-0479">Metal-binding</keyword>
<dbReference type="GO" id="GO:0007200">
    <property type="term" value="P:phospholipase C-activating G protein-coupled receptor signaling pathway"/>
    <property type="evidence" value="ECO:0007669"/>
    <property type="project" value="TreeGrafter"/>
</dbReference>
<evidence type="ECO:0000256" key="2">
    <source>
        <dbReference type="ARBA" id="ARBA00022833"/>
    </source>
</evidence>
<dbReference type="SUPFAM" id="SSF57889">
    <property type="entry name" value="Cysteine-rich domain"/>
    <property type="match status" value="2"/>
</dbReference>
<dbReference type="InterPro" id="IPR035892">
    <property type="entry name" value="C2_domain_sf"/>
</dbReference>
<proteinExistence type="predicted"/>
<evidence type="ECO:0000256" key="3">
    <source>
        <dbReference type="PROSITE-ProRule" id="PRU10141"/>
    </source>
</evidence>
<keyword evidence="2" id="KW-0862">Zinc</keyword>
<accession>F2UTH3</accession>
<dbReference type="Proteomes" id="UP000007799">
    <property type="component" value="Unassembled WGS sequence"/>
</dbReference>
<evidence type="ECO:0000259" key="5">
    <source>
        <dbReference type="PROSITE" id="PS50011"/>
    </source>
</evidence>
<evidence type="ECO:0000313" key="7">
    <source>
        <dbReference type="EMBL" id="EGD83280.1"/>
    </source>
</evidence>
<keyword evidence="3" id="KW-0547">Nucleotide-binding</keyword>
<evidence type="ECO:0000256" key="1">
    <source>
        <dbReference type="ARBA" id="ARBA00022723"/>
    </source>
</evidence>
<dbReference type="InterPro" id="IPR017441">
    <property type="entry name" value="Protein_kinase_ATP_BS"/>
</dbReference>
<dbReference type="PROSITE" id="PS00479">
    <property type="entry name" value="ZF_DAG_PE_1"/>
    <property type="match status" value="2"/>
</dbReference>
<reference evidence="7" key="1">
    <citation type="submission" date="2009-08" db="EMBL/GenBank/DDBJ databases">
        <title>Annotation of Salpingoeca rosetta.</title>
        <authorList>
            <consortium name="The Broad Institute Genome Sequencing Platform"/>
            <person name="Russ C."/>
            <person name="Cuomo C."/>
            <person name="Burger G."/>
            <person name="Gray M.W."/>
            <person name="Holland P.W.H."/>
            <person name="King N."/>
            <person name="Lang F.B.F."/>
            <person name="Roger A.J."/>
            <person name="Ruiz-Trillo I."/>
            <person name="Young S.K."/>
            <person name="Zeng Q."/>
            <person name="Gargeya S."/>
            <person name="Alvarado L."/>
            <person name="Berlin A."/>
            <person name="Chapman S.B."/>
            <person name="Chen Z."/>
            <person name="Freedman E."/>
            <person name="Gellesch M."/>
            <person name="Goldberg J."/>
            <person name="Griggs A."/>
            <person name="Gujja S."/>
            <person name="Heilman E."/>
            <person name="Heiman D."/>
            <person name="Howarth C."/>
            <person name="Mehta T."/>
            <person name="Neiman D."/>
            <person name="Pearson M."/>
            <person name="Roberts A."/>
            <person name="Saif S."/>
            <person name="Shea T."/>
            <person name="Shenoy N."/>
            <person name="Sisk P."/>
            <person name="Stolte C."/>
            <person name="Sykes S."/>
            <person name="White J."/>
            <person name="Yandava C."/>
            <person name="Haas B."/>
            <person name="Nusbaum C."/>
            <person name="Birren B."/>
        </authorList>
    </citation>
    <scope>NUCLEOTIDE SEQUENCE [LARGE SCALE GENOMIC DNA]</scope>
    <source>
        <strain evidence="7">ATCC 50818</strain>
    </source>
</reference>
<dbReference type="Gene3D" id="2.60.40.150">
    <property type="entry name" value="C2 domain"/>
    <property type="match status" value="1"/>
</dbReference>
<dbReference type="SMART" id="SM00239">
    <property type="entry name" value="C2"/>
    <property type="match status" value="1"/>
</dbReference>
<keyword evidence="3" id="KW-0067">ATP-binding</keyword>
<dbReference type="PROSITE" id="PS00107">
    <property type="entry name" value="PROTEIN_KINASE_ATP"/>
    <property type="match status" value="1"/>
</dbReference>
<feature type="domain" description="Phorbol-ester/DAG-type" evidence="6">
    <location>
        <begin position="24"/>
        <end position="74"/>
    </location>
</feature>
<dbReference type="PRINTS" id="PR00360">
    <property type="entry name" value="C2DOMAIN"/>
</dbReference>
<dbReference type="SMART" id="SM00109">
    <property type="entry name" value="C1"/>
    <property type="match status" value="2"/>
</dbReference>
<dbReference type="Pfam" id="PF00130">
    <property type="entry name" value="C1_1"/>
    <property type="match status" value="2"/>
</dbReference>
<dbReference type="PANTHER" id="PTHR22968">
    <property type="entry name" value="PROTEIN KINASE C, MU"/>
    <property type="match status" value="1"/>
</dbReference>
<dbReference type="PANTHER" id="PTHR22968:SF14">
    <property type="entry name" value="PROTEIN KINASE C"/>
    <property type="match status" value="1"/>
</dbReference>
<dbReference type="Gene3D" id="3.30.60.20">
    <property type="match status" value="2"/>
</dbReference>
<dbReference type="OrthoDB" id="63267at2759"/>
<sequence>MSEKKFDFRRGGAMRKKKIHEVMDHKFQAKFFKQPTFCCHCSEFMWGFGKQGYQCIDCGFVVHKRCHEFVHFHCPGTDLEKPTDAPTKEHEWSSHTYMSPTFCDHCGSLLYGLYHQGKQCKSCKLNVHKSCTSKVAHMCGFDHREKRGRVQLKIGIAKNSDGSRLVTCHVGQAHNLIPMDPSGSSDPYCKAKILPDKKEKQKTRVHSTNLNPNFNHAFEFIVPPGADLEQKSLFLEVWDKDRIGSNDFMGCMTFRLSDIEEAAGTDKYTGWFKWLDKKQGAKFHMKVPEAASALKVEDITKKFQSADLEDSKSDELSASVAASLDAYSFQKVLGRGSFGKVLLAKDKSSGKTVAVKCLKKDVVVEAVFQGTIVYME</sequence>
<keyword evidence="7" id="KW-0418">Kinase</keyword>
<protein>
    <submittedName>
        <fullName evidence="7">Kinase C beta</fullName>
    </submittedName>
</protein>
<feature type="domain" description="Protein kinase" evidence="5">
    <location>
        <begin position="327"/>
        <end position="376"/>
    </location>
</feature>
<dbReference type="InterPro" id="IPR011009">
    <property type="entry name" value="Kinase-like_dom_sf"/>
</dbReference>
<dbReference type="SUPFAM" id="SSF56112">
    <property type="entry name" value="Protein kinase-like (PK-like)"/>
    <property type="match status" value="1"/>
</dbReference>
<dbReference type="PRINTS" id="PR00008">
    <property type="entry name" value="DAGPEDOMAIN"/>
</dbReference>
<dbReference type="RefSeq" id="XP_004987530.1">
    <property type="nucleotide sequence ID" value="XM_004987473.1"/>
</dbReference>
<dbReference type="PROSITE" id="PS50011">
    <property type="entry name" value="PROTEIN_KINASE_DOM"/>
    <property type="match status" value="1"/>
</dbReference>
<dbReference type="SUPFAM" id="SSF49562">
    <property type="entry name" value="C2 domain (Calcium/lipid-binding domain, CaLB)"/>
    <property type="match status" value="1"/>
</dbReference>
<dbReference type="GO" id="GO:0008270">
    <property type="term" value="F:zinc ion binding"/>
    <property type="evidence" value="ECO:0007669"/>
    <property type="project" value="UniProtKB-KW"/>
</dbReference>
<evidence type="ECO:0000313" key="8">
    <source>
        <dbReference type="Proteomes" id="UP000007799"/>
    </source>
</evidence>
<gene>
    <name evidence="7" type="ORF">PTSG_11451</name>
</gene>
<dbReference type="GO" id="GO:0005524">
    <property type="term" value="F:ATP binding"/>
    <property type="evidence" value="ECO:0007669"/>
    <property type="project" value="UniProtKB-UniRule"/>
</dbReference>
<dbReference type="eggNOG" id="KOG0696">
    <property type="taxonomic scope" value="Eukaryota"/>
</dbReference>
<dbReference type="Pfam" id="PF00168">
    <property type="entry name" value="C2"/>
    <property type="match status" value="1"/>
</dbReference>
<dbReference type="GO" id="GO:0035556">
    <property type="term" value="P:intracellular signal transduction"/>
    <property type="evidence" value="ECO:0007669"/>
    <property type="project" value="TreeGrafter"/>
</dbReference>
<dbReference type="Gene3D" id="3.30.200.20">
    <property type="entry name" value="Phosphorylase Kinase, domain 1"/>
    <property type="match status" value="1"/>
</dbReference>
<dbReference type="InterPro" id="IPR000008">
    <property type="entry name" value="C2_dom"/>
</dbReference>
<organism evidence="8">
    <name type="scientific">Salpingoeca rosetta (strain ATCC 50818 / BSB-021)</name>
    <dbReference type="NCBI Taxonomy" id="946362"/>
    <lineage>
        <taxon>Eukaryota</taxon>
        <taxon>Choanoflagellata</taxon>
        <taxon>Craspedida</taxon>
        <taxon>Salpingoecidae</taxon>
        <taxon>Salpingoeca</taxon>
    </lineage>
</organism>
<feature type="binding site" evidence="3">
    <location>
        <position position="356"/>
    </location>
    <ligand>
        <name>ATP</name>
        <dbReference type="ChEBI" id="CHEBI:30616"/>
    </ligand>
</feature>
<evidence type="ECO:0000259" key="6">
    <source>
        <dbReference type="PROSITE" id="PS50081"/>
    </source>
</evidence>
<dbReference type="GO" id="GO:0004674">
    <property type="term" value="F:protein serine/threonine kinase activity"/>
    <property type="evidence" value="ECO:0007669"/>
    <property type="project" value="UniProtKB-KW"/>
</dbReference>
<dbReference type="FunFam" id="3.30.60.20:FF:000006">
    <property type="entry name" value="Protein kinase C"/>
    <property type="match status" value="1"/>
</dbReference>
<dbReference type="GO" id="GO:0016020">
    <property type="term" value="C:membrane"/>
    <property type="evidence" value="ECO:0007669"/>
    <property type="project" value="UniProtKB-SubCell"/>
</dbReference>